<proteinExistence type="predicted"/>
<evidence type="ECO:0000256" key="1">
    <source>
        <dbReference type="SAM" id="Phobius"/>
    </source>
</evidence>
<evidence type="ECO:0008006" key="4">
    <source>
        <dbReference type="Google" id="ProtNLM"/>
    </source>
</evidence>
<dbReference type="PROSITE" id="PS00409">
    <property type="entry name" value="PROKAR_NTER_METHYL"/>
    <property type="match status" value="1"/>
</dbReference>
<dbReference type="Proteomes" id="UP001144372">
    <property type="component" value="Unassembled WGS sequence"/>
</dbReference>
<dbReference type="InterPro" id="IPR012902">
    <property type="entry name" value="N_methyl_site"/>
</dbReference>
<keyword evidence="3" id="KW-1185">Reference proteome</keyword>
<name>A0A9W6D3V0_9BACT</name>
<dbReference type="Pfam" id="PF07963">
    <property type="entry name" value="N_methyl"/>
    <property type="match status" value="1"/>
</dbReference>
<keyword evidence="1" id="KW-1133">Transmembrane helix</keyword>
<comment type="caution">
    <text evidence="2">The sequence shown here is derived from an EMBL/GenBank/DDBJ whole genome shotgun (WGS) entry which is preliminary data.</text>
</comment>
<dbReference type="RefSeq" id="WP_281794173.1">
    <property type="nucleotide sequence ID" value="NZ_BSDR01000001.1"/>
</dbReference>
<protein>
    <recommendedName>
        <fullName evidence="4">Prepilin-type N-terminal cleavage/methylation domain-containing protein</fullName>
    </recommendedName>
</protein>
<organism evidence="2 3">
    <name type="scientific">Desulforhabdus amnigena</name>
    <dbReference type="NCBI Taxonomy" id="40218"/>
    <lineage>
        <taxon>Bacteria</taxon>
        <taxon>Pseudomonadati</taxon>
        <taxon>Thermodesulfobacteriota</taxon>
        <taxon>Syntrophobacteria</taxon>
        <taxon>Syntrophobacterales</taxon>
        <taxon>Syntrophobacteraceae</taxon>
        <taxon>Desulforhabdus</taxon>
    </lineage>
</organism>
<evidence type="ECO:0000313" key="3">
    <source>
        <dbReference type="Proteomes" id="UP001144372"/>
    </source>
</evidence>
<dbReference type="NCBIfam" id="TIGR02532">
    <property type="entry name" value="IV_pilin_GFxxxE"/>
    <property type="match status" value="1"/>
</dbReference>
<sequence length="132" mass="14383">MNMQSILRSKSEGFTLLEVMVGLIVGTIIAGGVMGLISVSLQYKQRLKEKSRIQPVLEAVAQEILANPQSAAKGNFILNVPTGSPPVDLAIVKAEESEKSGSNRLNELYRVFLKCNGQILEFSLIIPQSQLQ</sequence>
<dbReference type="EMBL" id="BSDR01000001">
    <property type="protein sequence ID" value="GLI34768.1"/>
    <property type="molecule type" value="Genomic_DNA"/>
</dbReference>
<feature type="transmembrane region" description="Helical" evidence="1">
    <location>
        <begin position="20"/>
        <end position="43"/>
    </location>
</feature>
<accession>A0A9W6D3V0</accession>
<keyword evidence="1" id="KW-0812">Transmembrane</keyword>
<reference evidence="2" key="1">
    <citation type="submission" date="2022-12" db="EMBL/GenBank/DDBJ databases">
        <title>Reference genome sequencing for broad-spectrum identification of bacterial and archaeal isolates by mass spectrometry.</title>
        <authorList>
            <person name="Sekiguchi Y."/>
            <person name="Tourlousse D.M."/>
        </authorList>
    </citation>
    <scope>NUCLEOTIDE SEQUENCE</scope>
    <source>
        <strain evidence="2">ASRB1</strain>
    </source>
</reference>
<gene>
    <name evidence="2" type="ORF">DAMNIGENAA_22010</name>
</gene>
<evidence type="ECO:0000313" key="2">
    <source>
        <dbReference type="EMBL" id="GLI34768.1"/>
    </source>
</evidence>
<dbReference type="AlphaFoldDB" id="A0A9W6D3V0"/>
<keyword evidence="1" id="KW-0472">Membrane</keyword>